<reference evidence="1" key="1">
    <citation type="submission" date="2017-07" db="EMBL/GenBank/DDBJ databases">
        <authorList>
            <person name="Mikheyev A."/>
            <person name="Grau M."/>
        </authorList>
    </citation>
    <scope>NUCLEOTIDE SEQUENCE</scope>
    <source>
        <tissue evidence="1">Venom_gland</tissue>
    </source>
</reference>
<sequence>MPLSQQPSGKKGRVNATLPRITVLNRYKMAPHGGKGEVPHPYLEVLKLPKLLNKKTNRINHRMFSDLVHLHFTKPLYLFYTRKLCTQYFRYKGYRVQDSLTSYSILINMIQLYQVNSTS</sequence>
<reference evidence="1" key="2">
    <citation type="submission" date="2017-11" db="EMBL/GenBank/DDBJ databases">
        <title>Coralsnake Venomics: Analyses of Venom Gland Transcriptomes and Proteomes of Six Brazilian Taxa.</title>
        <authorList>
            <person name="Aird S.D."/>
            <person name="Jorge da Silva N."/>
            <person name="Qiu L."/>
            <person name="Villar-Briones A."/>
            <person name="Aparecida-Saddi V."/>
            <person name="Campos-Telles M.P."/>
            <person name="Grau M."/>
            <person name="Mikheyev A.S."/>
        </authorList>
    </citation>
    <scope>NUCLEOTIDE SEQUENCE</scope>
    <source>
        <tissue evidence="1">Venom_gland</tissue>
    </source>
</reference>
<evidence type="ECO:0000313" key="1">
    <source>
        <dbReference type="EMBL" id="LAA37386.1"/>
    </source>
</evidence>
<dbReference type="AlphaFoldDB" id="A0A2D4ER12"/>
<dbReference type="EMBL" id="IACJ01009539">
    <property type="protein sequence ID" value="LAA37386.1"/>
    <property type="molecule type" value="Transcribed_RNA"/>
</dbReference>
<accession>A0A2D4ER12</accession>
<protein>
    <submittedName>
        <fullName evidence="1">Uncharacterized protein</fullName>
    </submittedName>
</protein>
<organism evidence="1">
    <name type="scientific">Micrurus corallinus</name>
    <name type="common">Brazilian coral snake</name>
    <dbReference type="NCBI Taxonomy" id="54390"/>
    <lineage>
        <taxon>Eukaryota</taxon>
        <taxon>Metazoa</taxon>
        <taxon>Chordata</taxon>
        <taxon>Craniata</taxon>
        <taxon>Vertebrata</taxon>
        <taxon>Euteleostomi</taxon>
        <taxon>Lepidosauria</taxon>
        <taxon>Squamata</taxon>
        <taxon>Bifurcata</taxon>
        <taxon>Unidentata</taxon>
        <taxon>Episquamata</taxon>
        <taxon>Toxicofera</taxon>
        <taxon>Serpentes</taxon>
        <taxon>Colubroidea</taxon>
        <taxon>Elapidae</taxon>
        <taxon>Elapinae</taxon>
        <taxon>Micrurus</taxon>
    </lineage>
</organism>
<proteinExistence type="predicted"/>
<name>A0A2D4ER12_MICCO</name>